<feature type="region of interest" description="Disordered" evidence="1">
    <location>
        <begin position="107"/>
        <end position="146"/>
    </location>
</feature>
<feature type="transmembrane region" description="Helical" evidence="2">
    <location>
        <begin position="154"/>
        <end position="175"/>
    </location>
</feature>
<proteinExistence type="predicted"/>
<feature type="compositionally biased region" description="Polar residues" evidence="1">
    <location>
        <begin position="125"/>
        <end position="146"/>
    </location>
</feature>
<organism evidence="3 4">
    <name type="scientific">Thelohanellus kitauei</name>
    <name type="common">Myxosporean</name>
    <dbReference type="NCBI Taxonomy" id="669202"/>
    <lineage>
        <taxon>Eukaryota</taxon>
        <taxon>Metazoa</taxon>
        <taxon>Cnidaria</taxon>
        <taxon>Myxozoa</taxon>
        <taxon>Myxosporea</taxon>
        <taxon>Bivalvulida</taxon>
        <taxon>Platysporina</taxon>
        <taxon>Myxobolidae</taxon>
        <taxon>Thelohanellus</taxon>
    </lineage>
</organism>
<keyword evidence="4" id="KW-1185">Reference proteome</keyword>
<evidence type="ECO:0000313" key="3">
    <source>
        <dbReference type="EMBL" id="KII72440.1"/>
    </source>
</evidence>
<dbReference type="Proteomes" id="UP000031668">
    <property type="component" value="Unassembled WGS sequence"/>
</dbReference>
<comment type="caution">
    <text evidence="3">The sequence shown here is derived from an EMBL/GenBank/DDBJ whole genome shotgun (WGS) entry which is preliminary data.</text>
</comment>
<sequence length="190" mass="20809">METKRYSRSTEGRYTSQTVSSVSSNIIDNTLTKRSSTTEMNGLKNSFHSSSSTLPASSGFTNTIITGFSTQSSIAMERVFGSYFNGSYSNTIVSTVSSNINDKTFNNHSSISENKGSGIKKDTRSPNQSVTSPITNLINPNQTSKNKGNISTELAWTILMIFIALATSFFFCALFNRNTESSDTRSTEYI</sequence>
<evidence type="ECO:0000313" key="4">
    <source>
        <dbReference type="Proteomes" id="UP000031668"/>
    </source>
</evidence>
<gene>
    <name evidence="3" type="ORF">RF11_14512</name>
</gene>
<evidence type="ECO:0000256" key="2">
    <source>
        <dbReference type="SAM" id="Phobius"/>
    </source>
</evidence>
<evidence type="ECO:0000256" key="1">
    <source>
        <dbReference type="SAM" id="MobiDB-lite"/>
    </source>
</evidence>
<keyword evidence="2" id="KW-0472">Membrane</keyword>
<accession>A0A0C2N7X4</accession>
<dbReference type="EMBL" id="JWZT01001225">
    <property type="protein sequence ID" value="KII72440.1"/>
    <property type="molecule type" value="Genomic_DNA"/>
</dbReference>
<protein>
    <submittedName>
        <fullName evidence="3">Uncharacterized protein</fullName>
    </submittedName>
</protein>
<dbReference type="AlphaFoldDB" id="A0A0C2N7X4"/>
<keyword evidence="2" id="KW-1133">Transmembrane helix</keyword>
<name>A0A0C2N7X4_THEKT</name>
<keyword evidence="2" id="KW-0812">Transmembrane</keyword>
<reference evidence="3 4" key="1">
    <citation type="journal article" date="2014" name="Genome Biol. Evol.">
        <title>The genome of the myxosporean Thelohanellus kitauei shows adaptations to nutrient acquisition within its fish host.</title>
        <authorList>
            <person name="Yang Y."/>
            <person name="Xiong J."/>
            <person name="Zhou Z."/>
            <person name="Huo F."/>
            <person name="Miao W."/>
            <person name="Ran C."/>
            <person name="Liu Y."/>
            <person name="Zhang J."/>
            <person name="Feng J."/>
            <person name="Wang M."/>
            <person name="Wang M."/>
            <person name="Wang L."/>
            <person name="Yao B."/>
        </authorList>
    </citation>
    <scope>NUCLEOTIDE SEQUENCE [LARGE SCALE GENOMIC DNA]</scope>
    <source>
        <strain evidence="3">Wuqing</strain>
    </source>
</reference>